<dbReference type="EC" id="2.4.1.17" evidence="5"/>
<evidence type="ECO:0000256" key="5">
    <source>
        <dbReference type="RuleBase" id="RU362059"/>
    </source>
</evidence>
<dbReference type="InterPro" id="IPR035595">
    <property type="entry name" value="UDP_glycos_trans_CS"/>
</dbReference>
<keyword evidence="7" id="KW-1185">Reference proteome</keyword>
<dbReference type="InterPro" id="IPR050271">
    <property type="entry name" value="UDP-glycosyltransferase"/>
</dbReference>
<dbReference type="Proteomes" id="UP000801492">
    <property type="component" value="Unassembled WGS sequence"/>
</dbReference>
<gene>
    <name evidence="6" type="ORF">ILUMI_03634</name>
</gene>
<dbReference type="PANTHER" id="PTHR48043">
    <property type="entry name" value="EG:EG0003.4 PROTEIN-RELATED"/>
    <property type="match status" value="1"/>
</dbReference>
<dbReference type="EMBL" id="VTPC01001261">
    <property type="protein sequence ID" value="KAF2902551.1"/>
    <property type="molecule type" value="Genomic_DNA"/>
</dbReference>
<feature type="non-terminal residue" evidence="6">
    <location>
        <position position="1"/>
    </location>
</feature>
<reference evidence="6" key="1">
    <citation type="submission" date="2019-08" db="EMBL/GenBank/DDBJ databases">
        <title>The genome of the North American firefly Photinus pyralis.</title>
        <authorList>
            <consortium name="Photinus pyralis genome working group"/>
            <person name="Fallon T.R."/>
            <person name="Sander Lower S.E."/>
            <person name="Weng J.-K."/>
        </authorList>
    </citation>
    <scope>NUCLEOTIDE SEQUENCE</scope>
    <source>
        <strain evidence="6">TRF0915ILg1</strain>
        <tissue evidence="6">Whole body</tissue>
    </source>
</reference>
<dbReference type="CDD" id="cd03784">
    <property type="entry name" value="GT1_Gtf-like"/>
    <property type="match status" value="1"/>
</dbReference>
<protein>
    <recommendedName>
        <fullName evidence="5">UDP-glucuronosyltransferase</fullName>
        <ecNumber evidence="5">2.4.1.17</ecNumber>
    </recommendedName>
</protein>
<feature type="transmembrane region" description="Helical" evidence="5">
    <location>
        <begin position="257"/>
        <end position="279"/>
    </location>
</feature>
<comment type="similarity">
    <text evidence="1 4">Belongs to the UDP-glycosyltransferase family.</text>
</comment>
<proteinExistence type="inferred from homology"/>
<dbReference type="AlphaFoldDB" id="A0A8K0GKA2"/>
<dbReference type="Pfam" id="PF00201">
    <property type="entry name" value="UDPGT"/>
    <property type="match status" value="1"/>
</dbReference>
<comment type="subcellular location">
    <subcellularLocation>
        <location evidence="5">Membrane</location>
        <topology evidence="5">Single-pass membrane protein</topology>
    </subcellularLocation>
</comment>
<sequence>RFFGNNIRSMDEVERTMSLLISNNDPLVDYSRPLPPNIIPVAGIHIQSVKKLPKDIEKILNEATHGVVLVAFGTNLKWNSFAEIQRQAFSETFKRLPQTILMKSSDLNINISENVIIRKWLPQSDILAHPNVKLFITHGGALSIQEAMYHGVPVVGMPFYLDQHGNTFRIEARKLGRKINYPEATFDVVYNTITDVLNDSTYRNNMQDVAKKFKDQPQAPLERAVFWTEYVLRHGNVDHLSPTSRDMPIFHRFDLDILAVFLTISFVSSFIFYNLLVCFKRYISAKPNKNSLKVKLN</sequence>
<dbReference type="PANTHER" id="PTHR48043:SF159">
    <property type="entry name" value="EG:EG0003.4 PROTEIN-RELATED"/>
    <property type="match status" value="1"/>
</dbReference>
<dbReference type="SUPFAM" id="SSF53756">
    <property type="entry name" value="UDP-Glycosyltransferase/glycogen phosphorylase"/>
    <property type="match status" value="1"/>
</dbReference>
<evidence type="ECO:0000313" key="6">
    <source>
        <dbReference type="EMBL" id="KAF2902551.1"/>
    </source>
</evidence>
<evidence type="ECO:0000313" key="7">
    <source>
        <dbReference type="Proteomes" id="UP000801492"/>
    </source>
</evidence>
<organism evidence="6 7">
    <name type="scientific">Ignelater luminosus</name>
    <name type="common">Cucubano</name>
    <name type="synonym">Pyrophorus luminosus</name>
    <dbReference type="NCBI Taxonomy" id="2038154"/>
    <lineage>
        <taxon>Eukaryota</taxon>
        <taxon>Metazoa</taxon>
        <taxon>Ecdysozoa</taxon>
        <taxon>Arthropoda</taxon>
        <taxon>Hexapoda</taxon>
        <taxon>Insecta</taxon>
        <taxon>Pterygota</taxon>
        <taxon>Neoptera</taxon>
        <taxon>Endopterygota</taxon>
        <taxon>Coleoptera</taxon>
        <taxon>Polyphaga</taxon>
        <taxon>Elateriformia</taxon>
        <taxon>Elateroidea</taxon>
        <taxon>Elateridae</taxon>
        <taxon>Agrypninae</taxon>
        <taxon>Pyrophorini</taxon>
        <taxon>Ignelater</taxon>
    </lineage>
</organism>
<keyword evidence="5" id="KW-1133">Transmembrane helix</keyword>
<dbReference type="GO" id="GO:0016020">
    <property type="term" value="C:membrane"/>
    <property type="evidence" value="ECO:0007669"/>
    <property type="project" value="UniProtKB-SubCell"/>
</dbReference>
<dbReference type="OrthoDB" id="5835829at2759"/>
<keyword evidence="2 4" id="KW-0328">Glycosyltransferase</keyword>
<evidence type="ECO:0000256" key="2">
    <source>
        <dbReference type="ARBA" id="ARBA00022676"/>
    </source>
</evidence>
<dbReference type="PROSITE" id="PS00375">
    <property type="entry name" value="UDPGT"/>
    <property type="match status" value="1"/>
</dbReference>
<dbReference type="FunFam" id="3.40.50.2000:FF:000050">
    <property type="entry name" value="UDP-glucuronosyltransferase"/>
    <property type="match status" value="1"/>
</dbReference>
<name>A0A8K0GKA2_IGNLU</name>
<keyword evidence="3 4" id="KW-0808">Transferase</keyword>
<comment type="catalytic activity">
    <reaction evidence="5">
        <text>glucuronate acceptor + UDP-alpha-D-glucuronate = acceptor beta-D-glucuronoside + UDP + H(+)</text>
        <dbReference type="Rhea" id="RHEA:21032"/>
        <dbReference type="ChEBI" id="CHEBI:15378"/>
        <dbReference type="ChEBI" id="CHEBI:58052"/>
        <dbReference type="ChEBI" id="CHEBI:58223"/>
        <dbReference type="ChEBI" id="CHEBI:132367"/>
        <dbReference type="ChEBI" id="CHEBI:132368"/>
        <dbReference type="EC" id="2.4.1.17"/>
    </reaction>
</comment>
<dbReference type="GO" id="GO:0015020">
    <property type="term" value="F:glucuronosyltransferase activity"/>
    <property type="evidence" value="ECO:0007669"/>
    <property type="project" value="UniProtKB-EC"/>
</dbReference>
<accession>A0A8K0GKA2</accession>
<comment type="caution">
    <text evidence="6">The sequence shown here is derived from an EMBL/GenBank/DDBJ whole genome shotgun (WGS) entry which is preliminary data.</text>
</comment>
<dbReference type="Gene3D" id="3.40.50.2000">
    <property type="entry name" value="Glycogen Phosphorylase B"/>
    <property type="match status" value="1"/>
</dbReference>
<keyword evidence="5" id="KW-0812">Transmembrane</keyword>
<dbReference type="InterPro" id="IPR002213">
    <property type="entry name" value="UDP_glucos_trans"/>
</dbReference>
<evidence type="ECO:0000256" key="3">
    <source>
        <dbReference type="ARBA" id="ARBA00022679"/>
    </source>
</evidence>
<evidence type="ECO:0000256" key="1">
    <source>
        <dbReference type="ARBA" id="ARBA00009995"/>
    </source>
</evidence>
<keyword evidence="5" id="KW-0472">Membrane</keyword>
<evidence type="ECO:0000256" key="4">
    <source>
        <dbReference type="RuleBase" id="RU003718"/>
    </source>
</evidence>